<feature type="region of interest" description="Disordered" evidence="1">
    <location>
        <begin position="52"/>
        <end position="72"/>
    </location>
</feature>
<accession>A0ABT4J5Q2</accession>
<feature type="compositionally biased region" description="Basic and acidic residues" evidence="1">
    <location>
        <begin position="7"/>
        <end position="22"/>
    </location>
</feature>
<dbReference type="CDD" id="cd00093">
    <property type="entry name" value="HTH_XRE"/>
    <property type="match status" value="1"/>
</dbReference>
<evidence type="ECO:0000259" key="2">
    <source>
        <dbReference type="PROSITE" id="PS50943"/>
    </source>
</evidence>
<proteinExistence type="predicted"/>
<dbReference type="Proteomes" id="UP001149822">
    <property type="component" value="Unassembled WGS sequence"/>
</dbReference>
<evidence type="ECO:0000313" key="4">
    <source>
        <dbReference type="Proteomes" id="UP001149822"/>
    </source>
</evidence>
<gene>
    <name evidence="3" type="ORF">OU682_12305</name>
</gene>
<comment type="caution">
    <text evidence="3">The sequence shown here is derived from an EMBL/GenBank/DDBJ whole genome shotgun (WGS) entry which is preliminary data.</text>
</comment>
<dbReference type="Gene3D" id="1.10.260.40">
    <property type="entry name" value="lambda repressor-like DNA-binding domains"/>
    <property type="match status" value="1"/>
</dbReference>
<dbReference type="InterPro" id="IPR001387">
    <property type="entry name" value="Cro/C1-type_HTH"/>
</dbReference>
<dbReference type="InterPro" id="IPR010982">
    <property type="entry name" value="Lambda_DNA-bd_dom_sf"/>
</dbReference>
<dbReference type="SUPFAM" id="SSF47413">
    <property type="entry name" value="lambda repressor-like DNA-binding domains"/>
    <property type="match status" value="1"/>
</dbReference>
<feature type="compositionally biased region" description="Polar residues" evidence="1">
    <location>
        <begin position="58"/>
        <end position="72"/>
    </location>
</feature>
<feature type="region of interest" description="Disordered" evidence="1">
    <location>
        <begin position="1"/>
        <end position="22"/>
    </location>
</feature>
<reference evidence="3" key="1">
    <citation type="submission" date="2022-12" db="EMBL/GenBank/DDBJ databases">
        <title>Paracoccus sp. EF6 isolated from a lake water.</title>
        <authorList>
            <person name="Liu H."/>
        </authorList>
    </citation>
    <scope>NUCLEOTIDE SEQUENCE</scope>
    <source>
        <strain evidence="3">EF6</strain>
    </source>
</reference>
<keyword evidence="4" id="KW-1185">Reference proteome</keyword>
<dbReference type="SMART" id="SM00530">
    <property type="entry name" value="HTH_XRE"/>
    <property type="match status" value="1"/>
</dbReference>
<dbReference type="RefSeq" id="WP_268942425.1">
    <property type="nucleotide sequence ID" value="NZ_JAPTYD010000016.1"/>
</dbReference>
<feature type="domain" description="HTH cro/C1-type" evidence="2">
    <location>
        <begin position="50"/>
        <end position="106"/>
    </location>
</feature>
<sequence>MEFNDMISKDQHPPRDEHPGSFIRELRKANPAGAELLNRNRARANIARSLRKMRKAQGMTQGQVSEASGMTQPMISRLESPLGSMPTLDSVMRYVTACNGHLSMDFRLEQEAGGKEDAPQYSTASLV</sequence>
<evidence type="ECO:0000313" key="3">
    <source>
        <dbReference type="EMBL" id="MCZ0962401.1"/>
    </source>
</evidence>
<dbReference type="Pfam" id="PF01381">
    <property type="entry name" value="HTH_3"/>
    <property type="match status" value="1"/>
</dbReference>
<evidence type="ECO:0000256" key="1">
    <source>
        <dbReference type="SAM" id="MobiDB-lite"/>
    </source>
</evidence>
<protein>
    <submittedName>
        <fullName evidence="3">Helix-turn-helix transcriptional regulator</fullName>
    </submittedName>
</protein>
<dbReference type="EMBL" id="JAPTYD010000016">
    <property type="protein sequence ID" value="MCZ0962401.1"/>
    <property type="molecule type" value="Genomic_DNA"/>
</dbReference>
<organism evidence="3 4">
    <name type="scientific">Paracoccus benzoatiresistens</name>
    <dbReference type="NCBI Taxonomy" id="2997341"/>
    <lineage>
        <taxon>Bacteria</taxon>
        <taxon>Pseudomonadati</taxon>
        <taxon>Pseudomonadota</taxon>
        <taxon>Alphaproteobacteria</taxon>
        <taxon>Rhodobacterales</taxon>
        <taxon>Paracoccaceae</taxon>
        <taxon>Paracoccus</taxon>
    </lineage>
</organism>
<name>A0ABT4J5Q2_9RHOB</name>
<dbReference type="PROSITE" id="PS50943">
    <property type="entry name" value="HTH_CROC1"/>
    <property type="match status" value="1"/>
</dbReference>